<gene>
    <name evidence="3" type="ORF">LDJ79_18105</name>
</gene>
<proteinExistence type="predicted"/>
<sequence>MKNVLIVSGHTDLNNSFANKLILEMLKEKLPNAVQTLLDSEYPDYQFDVAAEQQKLIDADVIVLQFPFFWYGAPSLMRKWMEDVFVHGFSHGATGTKLHGKKLVLSFTSGAPEEMYQEGGLQTYPIEAFLPPFKQFANLCGMEWAGHIYTGALSYISKSDEQRTEMRSRAIAHADSVVETVNAL</sequence>
<dbReference type="Pfam" id="PF02525">
    <property type="entry name" value="Flavodoxin_2"/>
    <property type="match status" value="1"/>
</dbReference>
<organism evidence="3 4">
    <name type="scientific">Vibrio tritonius</name>
    <dbReference type="NCBI Taxonomy" id="1435069"/>
    <lineage>
        <taxon>Bacteria</taxon>
        <taxon>Pseudomonadati</taxon>
        <taxon>Pseudomonadota</taxon>
        <taxon>Gammaproteobacteria</taxon>
        <taxon>Vibrionales</taxon>
        <taxon>Vibrionaceae</taxon>
        <taxon>Vibrio</taxon>
    </lineage>
</organism>
<name>A0ABS7YQT0_9VIBR</name>
<evidence type="ECO:0000313" key="3">
    <source>
        <dbReference type="EMBL" id="MCA2018040.1"/>
    </source>
</evidence>
<comment type="caution">
    <text evidence="3">The sequence shown here is derived from an EMBL/GenBank/DDBJ whole genome shotgun (WGS) entry which is preliminary data.</text>
</comment>
<dbReference type="EMBL" id="JAIWIU010000144">
    <property type="protein sequence ID" value="MCA2018040.1"/>
    <property type="molecule type" value="Genomic_DNA"/>
</dbReference>
<keyword evidence="4" id="KW-1185">Reference proteome</keyword>
<dbReference type="InterPro" id="IPR029039">
    <property type="entry name" value="Flavoprotein-like_sf"/>
</dbReference>
<dbReference type="InterPro" id="IPR046980">
    <property type="entry name" value="KefG/KefF"/>
</dbReference>
<evidence type="ECO:0000256" key="1">
    <source>
        <dbReference type="ARBA" id="ARBA00023002"/>
    </source>
</evidence>
<evidence type="ECO:0000259" key="2">
    <source>
        <dbReference type="Pfam" id="PF02525"/>
    </source>
</evidence>
<dbReference type="RefSeq" id="WP_225251599.1">
    <property type="nucleotide sequence ID" value="NZ_JAIWIU010000144.1"/>
</dbReference>
<protein>
    <submittedName>
        <fullName evidence="3">NAD(P)H-dependent oxidoreductase</fullName>
    </submittedName>
</protein>
<evidence type="ECO:0000313" key="4">
    <source>
        <dbReference type="Proteomes" id="UP001199044"/>
    </source>
</evidence>
<feature type="domain" description="Flavodoxin-like fold" evidence="2">
    <location>
        <begin position="2"/>
        <end position="172"/>
    </location>
</feature>
<dbReference type="InterPro" id="IPR003680">
    <property type="entry name" value="Flavodoxin_fold"/>
</dbReference>
<reference evidence="4" key="1">
    <citation type="submission" date="2023-07" db="EMBL/GenBank/DDBJ databases">
        <title>Molecular identification of indigenous halophilic bacteria isolated from red sea cost, biodegradation of synthetic dyes and assessment of degraded metabolite toxicity.</title>
        <authorList>
            <person name="Chaieb K."/>
            <person name="Altayb H.N."/>
        </authorList>
    </citation>
    <scope>NUCLEOTIDE SEQUENCE [LARGE SCALE GENOMIC DNA]</scope>
    <source>
        <strain evidence="4">K20</strain>
    </source>
</reference>
<dbReference type="Proteomes" id="UP001199044">
    <property type="component" value="Unassembled WGS sequence"/>
</dbReference>
<accession>A0ABS7YQT0</accession>
<dbReference type="Gene3D" id="3.40.50.360">
    <property type="match status" value="1"/>
</dbReference>
<dbReference type="PANTHER" id="PTHR47307">
    <property type="entry name" value="GLUTATHIONE-REGULATED POTASSIUM-EFFLUX SYSTEM ANCILLARY PROTEIN KEFG"/>
    <property type="match status" value="1"/>
</dbReference>
<dbReference type="PANTHER" id="PTHR47307:SF1">
    <property type="entry name" value="GLUTATHIONE-REGULATED POTASSIUM-EFFLUX SYSTEM ANCILLARY PROTEIN KEFG"/>
    <property type="match status" value="1"/>
</dbReference>
<keyword evidence="1" id="KW-0560">Oxidoreductase</keyword>
<dbReference type="SUPFAM" id="SSF52218">
    <property type="entry name" value="Flavoproteins"/>
    <property type="match status" value="1"/>
</dbReference>